<keyword evidence="8" id="KW-1185">Reference proteome</keyword>
<keyword evidence="3 6" id="KW-0812">Transmembrane</keyword>
<feature type="transmembrane region" description="Helical" evidence="6">
    <location>
        <begin position="158"/>
        <end position="183"/>
    </location>
</feature>
<evidence type="ECO:0008006" key="9">
    <source>
        <dbReference type="Google" id="ProtNLM"/>
    </source>
</evidence>
<dbReference type="InterPro" id="IPR011701">
    <property type="entry name" value="MFS"/>
</dbReference>
<keyword evidence="2" id="KW-0813">Transport</keyword>
<evidence type="ECO:0000256" key="1">
    <source>
        <dbReference type="ARBA" id="ARBA00004141"/>
    </source>
</evidence>
<dbReference type="OrthoDB" id="5086884at2759"/>
<feature type="transmembrane region" description="Helical" evidence="6">
    <location>
        <begin position="6"/>
        <end position="26"/>
    </location>
</feature>
<dbReference type="GO" id="GO:0016020">
    <property type="term" value="C:membrane"/>
    <property type="evidence" value="ECO:0007669"/>
    <property type="project" value="UniProtKB-SubCell"/>
</dbReference>
<dbReference type="PANTHER" id="PTHR23506:SF23">
    <property type="entry name" value="GH10249P"/>
    <property type="match status" value="1"/>
</dbReference>
<protein>
    <recommendedName>
        <fullName evidence="9">Major facilitator superfamily (MFS) profile domain-containing protein</fullName>
    </recommendedName>
</protein>
<name>A0A9P8L1G3_9PEZI</name>
<dbReference type="InterPro" id="IPR036259">
    <property type="entry name" value="MFS_trans_sf"/>
</dbReference>
<evidence type="ECO:0000256" key="4">
    <source>
        <dbReference type="ARBA" id="ARBA00022989"/>
    </source>
</evidence>
<evidence type="ECO:0000313" key="8">
    <source>
        <dbReference type="Proteomes" id="UP000698800"/>
    </source>
</evidence>
<dbReference type="EMBL" id="JAGHQL010000041">
    <property type="protein sequence ID" value="KAH0543010.1"/>
    <property type="molecule type" value="Genomic_DNA"/>
</dbReference>
<organism evidence="7 8">
    <name type="scientific">Glutinoglossum americanum</name>
    <dbReference type="NCBI Taxonomy" id="1670608"/>
    <lineage>
        <taxon>Eukaryota</taxon>
        <taxon>Fungi</taxon>
        <taxon>Dikarya</taxon>
        <taxon>Ascomycota</taxon>
        <taxon>Pezizomycotina</taxon>
        <taxon>Geoglossomycetes</taxon>
        <taxon>Geoglossales</taxon>
        <taxon>Geoglossaceae</taxon>
        <taxon>Glutinoglossum</taxon>
    </lineage>
</organism>
<feature type="transmembrane region" description="Helical" evidence="6">
    <location>
        <begin position="61"/>
        <end position="82"/>
    </location>
</feature>
<keyword evidence="5 6" id="KW-0472">Membrane</keyword>
<feature type="transmembrane region" description="Helical" evidence="6">
    <location>
        <begin position="195"/>
        <end position="218"/>
    </location>
</feature>
<evidence type="ECO:0000256" key="5">
    <source>
        <dbReference type="ARBA" id="ARBA00023136"/>
    </source>
</evidence>
<dbReference type="InterPro" id="IPR050930">
    <property type="entry name" value="MFS_Vesicular_Transporter"/>
</dbReference>
<dbReference type="Pfam" id="PF07690">
    <property type="entry name" value="MFS_1"/>
    <property type="match status" value="1"/>
</dbReference>
<dbReference type="Gene3D" id="1.20.1250.20">
    <property type="entry name" value="MFS general substrate transporter like domains"/>
    <property type="match status" value="1"/>
</dbReference>
<accession>A0A9P8L1G3</accession>
<evidence type="ECO:0000313" key="7">
    <source>
        <dbReference type="EMBL" id="KAH0543010.1"/>
    </source>
</evidence>
<evidence type="ECO:0000256" key="6">
    <source>
        <dbReference type="SAM" id="Phobius"/>
    </source>
</evidence>
<comment type="caution">
    <text evidence="7">The sequence shown here is derived from an EMBL/GenBank/DDBJ whole genome shotgun (WGS) entry which is preliminary data.</text>
</comment>
<dbReference type="SUPFAM" id="SSF103473">
    <property type="entry name" value="MFS general substrate transporter"/>
    <property type="match status" value="1"/>
</dbReference>
<dbReference type="PANTHER" id="PTHR23506">
    <property type="entry name" value="GH10249P"/>
    <property type="match status" value="1"/>
</dbReference>
<proteinExistence type="predicted"/>
<keyword evidence="4 6" id="KW-1133">Transmembrane helix</keyword>
<comment type="subcellular location">
    <subcellularLocation>
        <location evidence="1">Membrane</location>
        <topology evidence="1">Multi-pass membrane protein</topology>
    </subcellularLocation>
</comment>
<reference evidence="7" key="1">
    <citation type="submission" date="2021-03" db="EMBL/GenBank/DDBJ databases">
        <title>Comparative genomics and phylogenomic investigation of the class Geoglossomycetes provide insights into ecological specialization and systematics.</title>
        <authorList>
            <person name="Melie T."/>
            <person name="Pirro S."/>
            <person name="Miller A.N."/>
            <person name="Quandt A."/>
        </authorList>
    </citation>
    <scope>NUCLEOTIDE SEQUENCE</scope>
    <source>
        <strain evidence="7">GBOQ0MN5Z8</strain>
    </source>
</reference>
<dbReference type="GO" id="GO:0022857">
    <property type="term" value="F:transmembrane transporter activity"/>
    <property type="evidence" value="ECO:0007669"/>
    <property type="project" value="InterPro"/>
</dbReference>
<evidence type="ECO:0000256" key="3">
    <source>
        <dbReference type="ARBA" id="ARBA00022692"/>
    </source>
</evidence>
<sequence length="277" mass="28864">MGLMLQGVSAAVVWTVGLALLVDTVGEGKVGQAMGYITLSMSFGVLVAPLLGGVVYERGGYYSVFGMAFGLVGLDIALRLVLVEKKIADKWSITGERARCGILSTSQGVSIEQTQEHSVGARDASPPGGAVGSSEVEGSSGFLAHLPPVITMLMSRRLLASLWGCLVQASLMTSFDSVIPLFVKRVFGWNSTGAGIIFLAIIVPSFLSPLVGTCLALVMPPLMAEVTYVVSQKERKTPRIFGGSGAYGQAVRGASGVSSLRSSVLLILVVVGLVRAI</sequence>
<dbReference type="AlphaFoldDB" id="A0A9P8L1G3"/>
<gene>
    <name evidence="7" type="ORF">FGG08_002618</name>
</gene>
<feature type="transmembrane region" description="Helical" evidence="6">
    <location>
        <begin position="33"/>
        <end position="55"/>
    </location>
</feature>
<evidence type="ECO:0000256" key="2">
    <source>
        <dbReference type="ARBA" id="ARBA00022448"/>
    </source>
</evidence>
<dbReference type="Proteomes" id="UP000698800">
    <property type="component" value="Unassembled WGS sequence"/>
</dbReference>